<dbReference type="Pfam" id="PF04264">
    <property type="entry name" value="YceI"/>
    <property type="match status" value="1"/>
</dbReference>
<evidence type="ECO:0000313" key="3">
    <source>
        <dbReference type="EMBL" id="EOM75127.1"/>
    </source>
</evidence>
<dbReference type="Gene3D" id="2.40.128.110">
    <property type="entry name" value="Lipid/polyisoprenoid-binding, YceI-like"/>
    <property type="match status" value="1"/>
</dbReference>
<comment type="caution">
    <text evidence="3">The sequence shown here is derived from an EMBL/GenBank/DDBJ whole genome shotgun (WGS) entry which is preliminary data.</text>
</comment>
<feature type="domain" description="Lipid/polyisoprenoid-binding YceI-like" evidence="2">
    <location>
        <begin position="16"/>
        <end position="83"/>
    </location>
</feature>
<evidence type="ECO:0000313" key="4">
    <source>
        <dbReference type="Proteomes" id="UP000013525"/>
    </source>
</evidence>
<gene>
    <name evidence="3" type="ORF">Rrhod_3537</name>
</gene>
<evidence type="ECO:0000256" key="1">
    <source>
        <dbReference type="ARBA" id="ARBA00008812"/>
    </source>
</evidence>
<sequence>MTEPVDLSSVPTDGTTGTVRLTGTLELTGETLPVTTDATVLRTGEDLVVSGAIPVTWADYGITPPSLGFVTVEDAGTVDFLVVLGASRS</sequence>
<comment type="similarity">
    <text evidence="1">Belongs to the UPF0312 family.</text>
</comment>
<accession>R7WIR2</accession>
<dbReference type="SUPFAM" id="SSF101874">
    <property type="entry name" value="YceI-like"/>
    <property type="match status" value="1"/>
</dbReference>
<proteinExistence type="inferred from homology"/>
<dbReference type="InterPro" id="IPR007372">
    <property type="entry name" value="Lipid/polyisoprenoid-bd_YceI"/>
</dbReference>
<dbReference type="AlphaFoldDB" id="R7WIR2"/>
<protein>
    <recommendedName>
        <fullName evidence="2">Lipid/polyisoprenoid-binding YceI-like domain-containing protein</fullName>
    </recommendedName>
</protein>
<dbReference type="PATRIC" id="fig|1273125.3.peg.3369"/>
<name>R7WIR2_9NOCA</name>
<evidence type="ECO:0000259" key="2">
    <source>
        <dbReference type="Pfam" id="PF04264"/>
    </source>
</evidence>
<reference evidence="3 4" key="1">
    <citation type="journal article" date="2013" name="Genome Announc.">
        <title>Draft Genome Sequence of Rhodococcus rhodnii Strain LMG5362, a Symbiont of Rhodnius prolixus (Hemiptera, Reduviidae, Triatominae), the Principle Vector of Trypanosoma cruzi.</title>
        <authorList>
            <person name="Pachebat J.A."/>
            <person name="van Keulen G."/>
            <person name="Whitten M.M."/>
            <person name="Girdwood S."/>
            <person name="Del Sol R."/>
            <person name="Dyson P.J."/>
            <person name="Facey P.D."/>
        </authorList>
    </citation>
    <scope>NUCLEOTIDE SEQUENCE [LARGE SCALE GENOMIC DNA]</scope>
    <source>
        <strain evidence="3 4">LMG 5362</strain>
    </source>
</reference>
<dbReference type="Proteomes" id="UP000013525">
    <property type="component" value="Unassembled WGS sequence"/>
</dbReference>
<dbReference type="EMBL" id="APMY01000103">
    <property type="protein sequence ID" value="EOM75127.1"/>
    <property type="molecule type" value="Genomic_DNA"/>
</dbReference>
<organism evidence="3 4">
    <name type="scientific">Rhodococcus rhodnii LMG 5362</name>
    <dbReference type="NCBI Taxonomy" id="1273125"/>
    <lineage>
        <taxon>Bacteria</taxon>
        <taxon>Bacillati</taxon>
        <taxon>Actinomycetota</taxon>
        <taxon>Actinomycetes</taxon>
        <taxon>Mycobacteriales</taxon>
        <taxon>Nocardiaceae</taxon>
        <taxon>Rhodococcus</taxon>
    </lineage>
</organism>
<dbReference type="eggNOG" id="COG2353">
    <property type="taxonomic scope" value="Bacteria"/>
</dbReference>
<dbReference type="InterPro" id="IPR036761">
    <property type="entry name" value="TTHA0802/YceI-like_sf"/>
</dbReference>
<keyword evidence="4" id="KW-1185">Reference proteome</keyword>